<dbReference type="InterPro" id="IPR046431">
    <property type="entry name" value="FAF_dom"/>
</dbReference>
<reference evidence="3" key="1">
    <citation type="journal article" date="2023" name="Science">
        <title>Elucidation of the pathway for biosynthesis of saponin adjuvants from the soapbark tree.</title>
        <authorList>
            <person name="Reed J."/>
            <person name="Orme A."/>
            <person name="El-Demerdash A."/>
            <person name="Owen C."/>
            <person name="Martin L.B.B."/>
            <person name="Misra R.C."/>
            <person name="Kikuchi S."/>
            <person name="Rejzek M."/>
            <person name="Martin A.C."/>
            <person name="Harkess A."/>
            <person name="Leebens-Mack J."/>
            <person name="Louveau T."/>
            <person name="Stephenson M.J."/>
            <person name="Osbourn A."/>
        </authorList>
    </citation>
    <scope>NUCLEOTIDE SEQUENCE</scope>
    <source>
        <strain evidence="3">S10</strain>
    </source>
</reference>
<evidence type="ECO:0000259" key="2">
    <source>
        <dbReference type="Pfam" id="PF11250"/>
    </source>
</evidence>
<dbReference type="EMBL" id="JARAOO010000004">
    <property type="protein sequence ID" value="KAJ7970587.1"/>
    <property type="molecule type" value="Genomic_DNA"/>
</dbReference>
<feature type="compositionally biased region" description="Polar residues" evidence="1">
    <location>
        <begin position="63"/>
        <end position="82"/>
    </location>
</feature>
<name>A0AAD7PWW1_QUISA</name>
<evidence type="ECO:0000256" key="1">
    <source>
        <dbReference type="SAM" id="MobiDB-lite"/>
    </source>
</evidence>
<proteinExistence type="predicted"/>
<dbReference type="Pfam" id="PF11250">
    <property type="entry name" value="FAF"/>
    <property type="match status" value="1"/>
</dbReference>
<feature type="region of interest" description="Disordered" evidence="1">
    <location>
        <begin position="63"/>
        <end position="83"/>
    </location>
</feature>
<evidence type="ECO:0000313" key="3">
    <source>
        <dbReference type="EMBL" id="KAJ7970587.1"/>
    </source>
</evidence>
<comment type="caution">
    <text evidence="3">The sequence shown here is derived from an EMBL/GenBank/DDBJ whole genome shotgun (WGS) entry which is preliminary data.</text>
</comment>
<accession>A0AAD7PWW1</accession>
<organism evidence="3 4">
    <name type="scientific">Quillaja saponaria</name>
    <name type="common">Soap bark tree</name>
    <dbReference type="NCBI Taxonomy" id="32244"/>
    <lineage>
        <taxon>Eukaryota</taxon>
        <taxon>Viridiplantae</taxon>
        <taxon>Streptophyta</taxon>
        <taxon>Embryophyta</taxon>
        <taxon>Tracheophyta</taxon>
        <taxon>Spermatophyta</taxon>
        <taxon>Magnoliopsida</taxon>
        <taxon>eudicotyledons</taxon>
        <taxon>Gunneridae</taxon>
        <taxon>Pentapetalae</taxon>
        <taxon>rosids</taxon>
        <taxon>fabids</taxon>
        <taxon>Fabales</taxon>
        <taxon>Quillajaceae</taxon>
        <taxon>Quillaja</taxon>
    </lineage>
</organism>
<sequence length="173" mass="18838">MASSQHSFSSLKDVLKKTSSLPSFSKTFISYSSSSSFDSNVVGVDSITDKFEVLSLEESSFASVTPPSSPVSDFSLIGSPNGSDDEKEIIKGYHEIKNEENDEIEKVPLQTFTGRLVPPPISSLKRVEKGKPCAYLKYDGEIDGYIVDEVNIPDGDVLLANREDGGLKMFVSN</sequence>
<protein>
    <submittedName>
        <fullName evidence="3">Protein FAF-like, chloroplastic</fullName>
    </submittedName>
</protein>
<dbReference type="Proteomes" id="UP001163823">
    <property type="component" value="Chromosome 4"/>
</dbReference>
<evidence type="ECO:0000313" key="4">
    <source>
        <dbReference type="Proteomes" id="UP001163823"/>
    </source>
</evidence>
<dbReference type="KEGG" id="qsa:O6P43_008749"/>
<gene>
    <name evidence="3" type="ORF">O6P43_008749</name>
</gene>
<feature type="domain" description="FAF" evidence="2">
    <location>
        <begin position="118"/>
        <end position="169"/>
    </location>
</feature>
<keyword evidence="4" id="KW-1185">Reference proteome</keyword>
<dbReference type="AlphaFoldDB" id="A0AAD7PWW1"/>